<dbReference type="SUPFAM" id="SSF52540">
    <property type="entry name" value="P-loop containing nucleoside triphosphate hydrolases"/>
    <property type="match status" value="1"/>
</dbReference>
<keyword evidence="2" id="KW-0813">Transport</keyword>
<dbReference type="CDD" id="cd03257">
    <property type="entry name" value="ABC_NikE_OppD_transporters"/>
    <property type="match status" value="1"/>
</dbReference>
<comment type="similarity">
    <text evidence="1">Belongs to the ABC transporter superfamily.</text>
</comment>
<dbReference type="PANTHER" id="PTHR43776">
    <property type="entry name" value="TRANSPORT ATP-BINDING PROTEIN"/>
    <property type="match status" value="1"/>
</dbReference>
<dbReference type="AlphaFoldDB" id="R4K6U3"/>
<keyword evidence="4 6" id="KW-0067">ATP-binding</keyword>
<keyword evidence="3" id="KW-0547">Nucleotide-binding</keyword>
<evidence type="ECO:0000313" key="7">
    <source>
        <dbReference type="Proteomes" id="UP000013523"/>
    </source>
</evidence>
<dbReference type="HOGENOM" id="CLU_000604_1_23_9"/>
<dbReference type="Pfam" id="PF08352">
    <property type="entry name" value="oligo_HPY"/>
    <property type="match status" value="1"/>
</dbReference>
<dbReference type="Pfam" id="PF00005">
    <property type="entry name" value="ABC_tran"/>
    <property type="match status" value="1"/>
</dbReference>
<dbReference type="InterPro" id="IPR017871">
    <property type="entry name" value="ABC_transporter-like_CS"/>
</dbReference>
<evidence type="ECO:0000259" key="5">
    <source>
        <dbReference type="PROSITE" id="PS50893"/>
    </source>
</evidence>
<evidence type="ECO:0000256" key="2">
    <source>
        <dbReference type="ARBA" id="ARBA00022448"/>
    </source>
</evidence>
<dbReference type="PANTHER" id="PTHR43776:SF8">
    <property type="entry name" value="ABC TRANSPORTER, ATP-BINDING PROTEIN"/>
    <property type="match status" value="1"/>
</dbReference>
<dbReference type="GO" id="GO:0005524">
    <property type="term" value="F:ATP binding"/>
    <property type="evidence" value="ECO:0007669"/>
    <property type="project" value="UniProtKB-KW"/>
</dbReference>
<dbReference type="STRING" id="86416.Clopa_4172"/>
<feature type="domain" description="ABC transporter" evidence="5">
    <location>
        <begin position="18"/>
        <end position="252"/>
    </location>
</feature>
<dbReference type="Proteomes" id="UP000013523">
    <property type="component" value="Chromosome"/>
</dbReference>
<dbReference type="PROSITE" id="PS50893">
    <property type="entry name" value="ABC_TRANSPORTER_2"/>
    <property type="match status" value="1"/>
</dbReference>
<dbReference type="PROSITE" id="PS00211">
    <property type="entry name" value="ABC_TRANSPORTER_1"/>
    <property type="match status" value="1"/>
</dbReference>
<dbReference type="InterPro" id="IPR003593">
    <property type="entry name" value="AAA+_ATPase"/>
</dbReference>
<dbReference type="KEGG" id="cpas:Clopa_4172"/>
<sequence>MPSNLILEVNNLSKNFHIKNSNIFSKDKVIKALDDISFNIKKGEIFGLVGESGCGKSTLGRSIVGLTKDVEGQIFFEGKNIKNIKRLSKKVQIIFQDPLSSLNPKKKIGWILEEPLKIHKIGNKEQRLNMVNKILDLIGLDNSYKDKYAKELSGGQRQRISIGSALMLNPELIIADEPVSALDVSVQSQILNLMLDLHEKLNLAYLFISHNLDVVYYMCDRVAVMYAGKIVEIASAEEIYDKPLHPYTKVLLNSVLKFDENIDLSNEITEGNRNLSVEFSCPYYKKCTYAKEECRTKAPKIKNINGENELEHLVRCNLF</sequence>
<evidence type="ECO:0000256" key="1">
    <source>
        <dbReference type="ARBA" id="ARBA00005417"/>
    </source>
</evidence>
<evidence type="ECO:0000256" key="3">
    <source>
        <dbReference type="ARBA" id="ARBA00022741"/>
    </source>
</evidence>
<dbReference type="NCBIfam" id="TIGR01727">
    <property type="entry name" value="oligo_HPY"/>
    <property type="match status" value="1"/>
</dbReference>
<accession>R4K6U3</accession>
<keyword evidence="7" id="KW-1185">Reference proteome</keyword>
<evidence type="ECO:0000313" key="6">
    <source>
        <dbReference type="EMBL" id="AGK98902.1"/>
    </source>
</evidence>
<dbReference type="PATRIC" id="fig|86416.3.peg.4176"/>
<dbReference type="Gene3D" id="3.40.50.300">
    <property type="entry name" value="P-loop containing nucleotide triphosphate hydrolases"/>
    <property type="match status" value="1"/>
</dbReference>
<organism evidence="6 7">
    <name type="scientific">Clostridium pasteurianum BC1</name>
    <dbReference type="NCBI Taxonomy" id="86416"/>
    <lineage>
        <taxon>Bacteria</taxon>
        <taxon>Bacillati</taxon>
        <taxon>Bacillota</taxon>
        <taxon>Clostridia</taxon>
        <taxon>Eubacteriales</taxon>
        <taxon>Clostridiaceae</taxon>
        <taxon>Clostridium</taxon>
    </lineage>
</organism>
<dbReference type="InterPro" id="IPR003439">
    <property type="entry name" value="ABC_transporter-like_ATP-bd"/>
</dbReference>
<dbReference type="InterPro" id="IPR013563">
    <property type="entry name" value="Oligopep_ABC_C"/>
</dbReference>
<dbReference type="EMBL" id="CP003261">
    <property type="protein sequence ID" value="AGK98902.1"/>
    <property type="molecule type" value="Genomic_DNA"/>
</dbReference>
<proteinExistence type="inferred from homology"/>
<dbReference type="InterPro" id="IPR050319">
    <property type="entry name" value="ABC_transp_ATP-bind"/>
</dbReference>
<dbReference type="FunFam" id="3.40.50.300:FF:000016">
    <property type="entry name" value="Oligopeptide ABC transporter ATP-binding component"/>
    <property type="match status" value="1"/>
</dbReference>
<reference evidence="6 7" key="1">
    <citation type="submission" date="2012-01" db="EMBL/GenBank/DDBJ databases">
        <title>Complete sequence of chromosome of Clostridium pasteurianum BC1.</title>
        <authorList>
            <consortium name="US DOE Joint Genome Institute"/>
            <person name="Lucas S."/>
            <person name="Han J."/>
            <person name="Lapidus A."/>
            <person name="Cheng J.-F."/>
            <person name="Goodwin L."/>
            <person name="Pitluck S."/>
            <person name="Peters L."/>
            <person name="Mikhailova N."/>
            <person name="Teshima H."/>
            <person name="Detter J.C."/>
            <person name="Han C."/>
            <person name="Tapia R."/>
            <person name="Land M."/>
            <person name="Hauser L."/>
            <person name="Kyrpides N."/>
            <person name="Ivanova N."/>
            <person name="Pagani I."/>
            <person name="Dunn J."/>
            <person name="Taghavi S."/>
            <person name="Francis A."/>
            <person name="van der Lelie D."/>
            <person name="Woyke T."/>
        </authorList>
    </citation>
    <scope>NUCLEOTIDE SEQUENCE [LARGE SCALE GENOMIC DNA]</scope>
    <source>
        <strain evidence="6 7">BC1</strain>
    </source>
</reference>
<dbReference type="InterPro" id="IPR027417">
    <property type="entry name" value="P-loop_NTPase"/>
</dbReference>
<dbReference type="RefSeq" id="WP_015617176.1">
    <property type="nucleotide sequence ID" value="NC_021182.1"/>
</dbReference>
<dbReference type="GO" id="GO:0055085">
    <property type="term" value="P:transmembrane transport"/>
    <property type="evidence" value="ECO:0007669"/>
    <property type="project" value="UniProtKB-ARBA"/>
</dbReference>
<gene>
    <name evidence="6" type="ORF">Clopa_4172</name>
</gene>
<protein>
    <submittedName>
        <fullName evidence="6">Oligopeptide/dipeptide ABC transporter, ATP-binding protein</fullName>
    </submittedName>
</protein>
<dbReference type="eggNOG" id="COG4172">
    <property type="taxonomic scope" value="Bacteria"/>
</dbReference>
<evidence type="ECO:0000256" key="4">
    <source>
        <dbReference type="ARBA" id="ARBA00022840"/>
    </source>
</evidence>
<name>R4K6U3_CLOPA</name>
<dbReference type="SMART" id="SM00382">
    <property type="entry name" value="AAA"/>
    <property type="match status" value="1"/>
</dbReference>
<dbReference type="GO" id="GO:0015833">
    <property type="term" value="P:peptide transport"/>
    <property type="evidence" value="ECO:0007669"/>
    <property type="project" value="InterPro"/>
</dbReference>
<dbReference type="GO" id="GO:0016887">
    <property type="term" value="F:ATP hydrolysis activity"/>
    <property type="evidence" value="ECO:0007669"/>
    <property type="project" value="InterPro"/>
</dbReference>